<evidence type="ECO:0000256" key="5">
    <source>
        <dbReference type="ARBA" id="ARBA00022692"/>
    </source>
</evidence>
<gene>
    <name evidence="18" type="ORF">LARSCL_LOCUS6677</name>
</gene>
<keyword evidence="10 15" id="KW-0472">Membrane</keyword>
<dbReference type="GO" id="GO:0008236">
    <property type="term" value="F:serine-type peptidase activity"/>
    <property type="evidence" value="ECO:0007669"/>
    <property type="project" value="UniProtKB-KW"/>
</dbReference>
<reference evidence="18 19" key="1">
    <citation type="submission" date="2024-04" db="EMBL/GenBank/DDBJ databases">
        <authorList>
            <person name="Rising A."/>
            <person name="Reimegard J."/>
            <person name="Sonavane S."/>
            <person name="Akerstrom W."/>
            <person name="Nylinder S."/>
            <person name="Hedman E."/>
            <person name="Kallberg Y."/>
        </authorList>
    </citation>
    <scope>NUCLEOTIDE SEQUENCE [LARGE SCALE GENOMIC DNA]</scope>
</reference>
<protein>
    <recommendedName>
        <fullName evidence="13">Venom dipeptidyl peptidase 4</fullName>
    </recommendedName>
</protein>
<dbReference type="EMBL" id="CAXIEN010000064">
    <property type="protein sequence ID" value="CAL1272952.1"/>
    <property type="molecule type" value="Genomic_DNA"/>
</dbReference>
<evidence type="ECO:0000256" key="8">
    <source>
        <dbReference type="ARBA" id="ARBA00022968"/>
    </source>
</evidence>
<dbReference type="GO" id="GO:0008239">
    <property type="term" value="F:dipeptidyl-peptidase activity"/>
    <property type="evidence" value="ECO:0007669"/>
    <property type="project" value="TreeGrafter"/>
</dbReference>
<keyword evidence="7" id="KW-0720">Serine protease</keyword>
<evidence type="ECO:0000313" key="18">
    <source>
        <dbReference type="EMBL" id="CAL1272952.1"/>
    </source>
</evidence>
<sequence>MNYSSGTVTNIPQKDLSHGQKQRSNTDQTNRDHDDLDLVSEDPDQRNWKGIGIALLVIATVCSLIITAIVLLTPEDLGPRIRHPLMELDDVMDGVFVPRLFNGTWISDHEFLFRDSDGAATIYNAKTLRRTVVMPNTTFRQMNVHQYSISPDRKYILLAIDYKKMYRHSFLAKYRIFNISNEHVVPLLHDDSNAMLQFAQWGRGGSQLVFVRDSNMFYMPQFSALTKPRPLTTNGENDVILNGVPDWVYEEEILQSNNAIWWSDDGTKIAYACFNDSAVDFINLPKYGDYHDVTNLYPQFRRFRYPKAGRNNPTVKLWVIDLTRMDYAKTEIVPPDDYKEKEFYFTSLQWVSHNRIAVTWLKRFQNSSLVSICDAAGLTYFCDNNLPRESHGSGWIDMQDKPVFGEDKRFYFIRLPLADGKAGYFRHVAMINTSVSTTNEDLKRDLQNLNGRKTFLTHGQFDVTKILAHHKDTNKVYYLTTLPSNPSQRHLFSVTDMNSDMPRTEECLTCDLGDDCTYHNAIFSPGAKYYILECLGPGVPWIDLRTTDNNTRLDLLDSNDNVRCKIESTAMPQLRTFNVPIEGGYNANVRLLLPPGLRDEEMVKYPMVINVYGGPGSQMVTDKFSVHWGSYLASRKNFVYSWIDGRGSGNQGDKRLHEIYRKLGSTEIEDQLNVASYLKNEIPFIDRYRTAIWGWSYGGYSTIMALATDSQVFNCGIAVAPVTSWLYYDSVYSERYMQMPWATDNYIGYEKADVTKKAANIKDKKLLLIHGTADDNVHTQQSLMLMKAITDAGVMYHAQVYPDESHSLSNVKSHLYRTMESFLDNCFGIPEGEERLPPQTEEKKR</sequence>
<dbReference type="Proteomes" id="UP001497382">
    <property type="component" value="Unassembled WGS sequence"/>
</dbReference>
<evidence type="ECO:0000256" key="10">
    <source>
        <dbReference type="ARBA" id="ARBA00023136"/>
    </source>
</evidence>
<organism evidence="18 19">
    <name type="scientific">Larinioides sclopetarius</name>
    <dbReference type="NCBI Taxonomy" id="280406"/>
    <lineage>
        <taxon>Eukaryota</taxon>
        <taxon>Metazoa</taxon>
        <taxon>Ecdysozoa</taxon>
        <taxon>Arthropoda</taxon>
        <taxon>Chelicerata</taxon>
        <taxon>Arachnida</taxon>
        <taxon>Araneae</taxon>
        <taxon>Araneomorphae</taxon>
        <taxon>Entelegynae</taxon>
        <taxon>Araneoidea</taxon>
        <taxon>Araneidae</taxon>
        <taxon>Larinioides</taxon>
    </lineage>
</organism>
<keyword evidence="5 15" id="KW-0812">Transmembrane</keyword>
<dbReference type="GO" id="GO:0006508">
    <property type="term" value="P:proteolysis"/>
    <property type="evidence" value="ECO:0007669"/>
    <property type="project" value="UniProtKB-KW"/>
</dbReference>
<comment type="similarity">
    <text evidence="2">Belongs to the peptidase S9B family. DPPIV subfamily.</text>
</comment>
<feature type="region of interest" description="Disordered" evidence="14">
    <location>
        <begin position="1"/>
        <end position="41"/>
    </location>
</feature>
<evidence type="ECO:0000256" key="11">
    <source>
        <dbReference type="ARBA" id="ARBA00023180"/>
    </source>
</evidence>
<keyword evidence="8" id="KW-0735">Signal-anchor</keyword>
<dbReference type="GO" id="GO:0004177">
    <property type="term" value="F:aminopeptidase activity"/>
    <property type="evidence" value="ECO:0007669"/>
    <property type="project" value="UniProtKB-KW"/>
</dbReference>
<proteinExistence type="inferred from homology"/>
<dbReference type="InterPro" id="IPR029058">
    <property type="entry name" value="AB_hydrolase_fold"/>
</dbReference>
<dbReference type="AlphaFoldDB" id="A0AAV1ZMA5"/>
<evidence type="ECO:0000256" key="14">
    <source>
        <dbReference type="SAM" id="MobiDB-lite"/>
    </source>
</evidence>
<evidence type="ECO:0000259" key="16">
    <source>
        <dbReference type="Pfam" id="PF00326"/>
    </source>
</evidence>
<keyword evidence="3" id="KW-0031">Aminopeptidase</keyword>
<keyword evidence="19" id="KW-1185">Reference proteome</keyword>
<dbReference type="InterPro" id="IPR002469">
    <property type="entry name" value="Peptidase_S9B_N"/>
</dbReference>
<dbReference type="PANTHER" id="PTHR11731">
    <property type="entry name" value="PROTEASE FAMILY S9B,C DIPEPTIDYL-PEPTIDASE IV-RELATED"/>
    <property type="match status" value="1"/>
</dbReference>
<dbReference type="InterPro" id="IPR050278">
    <property type="entry name" value="Serine_Prot_S9B/DPPIV"/>
</dbReference>
<dbReference type="SUPFAM" id="SSF82171">
    <property type="entry name" value="DPP6 N-terminal domain-like"/>
    <property type="match status" value="1"/>
</dbReference>
<keyword evidence="11" id="KW-0325">Glycoprotein</keyword>
<name>A0AAV1ZMA5_9ARAC</name>
<dbReference type="Pfam" id="PF00930">
    <property type="entry name" value="DPPIV_N"/>
    <property type="match status" value="1"/>
</dbReference>
<dbReference type="PANTHER" id="PTHR11731:SF200">
    <property type="entry name" value="DIPEPTIDYL PEPTIDASE 10, ISOFORM B"/>
    <property type="match status" value="1"/>
</dbReference>
<dbReference type="GO" id="GO:0005886">
    <property type="term" value="C:plasma membrane"/>
    <property type="evidence" value="ECO:0007669"/>
    <property type="project" value="TreeGrafter"/>
</dbReference>
<evidence type="ECO:0000256" key="6">
    <source>
        <dbReference type="ARBA" id="ARBA00022801"/>
    </source>
</evidence>
<evidence type="ECO:0000256" key="4">
    <source>
        <dbReference type="ARBA" id="ARBA00022670"/>
    </source>
</evidence>
<evidence type="ECO:0000256" key="1">
    <source>
        <dbReference type="ARBA" id="ARBA00004606"/>
    </source>
</evidence>
<dbReference type="Pfam" id="PF00326">
    <property type="entry name" value="Peptidase_S9"/>
    <property type="match status" value="1"/>
</dbReference>
<comment type="caution">
    <text evidence="18">The sequence shown here is derived from an EMBL/GenBank/DDBJ whole genome shotgun (WGS) entry which is preliminary data.</text>
</comment>
<keyword evidence="4" id="KW-0645">Protease</keyword>
<dbReference type="Gene3D" id="3.40.50.1820">
    <property type="entry name" value="alpha/beta hydrolase"/>
    <property type="match status" value="1"/>
</dbReference>
<evidence type="ECO:0000256" key="9">
    <source>
        <dbReference type="ARBA" id="ARBA00022989"/>
    </source>
</evidence>
<keyword evidence="9 15" id="KW-1133">Transmembrane helix</keyword>
<comment type="subcellular location">
    <subcellularLocation>
        <location evidence="12">Endomembrane system</location>
        <topology evidence="12">Single-pass membrane protein</topology>
    </subcellularLocation>
    <subcellularLocation>
        <location evidence="1">Membrane</location>
        <topology evidence="1">Single-pass type II membrane protein</topology>
    </subcellularLocation>
</comment>
<evidence type="ECO:0000313" key="19">
    <source>
        <dbReference type="Proteomes" id="UP001497382"/>
    </source>
</evidence>
<evidence type="ECO:0000256" key="12">
    <source>
        <dbReference type="ARBA" id="ARBA00037847"/>
    </source>
</evidence>
<feature type="domain" description="Dipeptidylpeptidase IV N-terminal" evidence="17">
    <location>
        <begin position="150"/>
        <end position="541"/>
    </location>
</feature>
<dbReference type="Gene3D" id="2.140.10.30">
    <property type="entry name" value="Dipeptidylpeptidase IV, N-terminal domain"/>
    <property type="match status" value="1"/>
</dbReference>
<evidence type="ECO:0000256" key="3">
    <source>
        <dbReference type="ARBA" id="ARBA00022438"/>
    </source>
</evidence>
<evidence type="ECO:0000256" key="7">
    <source>
        <dbReference type="ARBA" id="ARBA00022825"/>
    </source>
</evidence>
<dbReference type="SUPFAM" id="SSF53474">
    <property type="entry name" value="alpha/beta-Hydrolases"/>
    <property type="match status" value="1"/>
</dbReference>
<dbReference type="FunFam" id="3.40.50.1820:FF:000003">
    <property type="entry name" value="Dipeptidyl peptidase 4"/>
    <property type="match status" value="1"/>
</dbReference>
<dbReference type="GO" id="GO:0012505">
    <property type="term" value="C:endomembrane system"/>
    <property type="evidence" value="ECO:0007669"/>
    <property type="project" value="UniProtKB-SubCell"/>
</dbReference>
<feature type="domain" description="Peptidase S9 prolyl oligopeptidase catalytic" evidence="16">
    <location>
        <begin position="625"/>
        <end position="828"/>
    </location>
</feature>
<keyword evidence="6" id="KW-0378">Hydrolase</keyword>
<feature type="transmembrane region" description="Helical" evidence="15">
    <location>
        <begin position="51"/>
        <end position="72"/>
    </location>
</feature>
<evidence type="ECO:0000256" key="2">
    <source>
        <dbReference type="ARBA" id="ARBA00010036"/>
    </source>
</evidence>
<feature type="compositionally biased region" description="Polar residues" evidence="14">
    <location>
        <begin position="1"/>
        <end position="12"/>
    </location>
</feature>
<evidence type="ECO:0000256" key="13">
    <source>
        <dbReference type="ARBA" id="ARBA00072929"/>
    </source>
</evidence>
<evidence type="ECO:0000259" key="17">
    <source>
        <dbReference type="Pfam" id="PF00930"/>
    </source>
</evidence>
<dbReference type="InterPro" id="IPR001375">
    <property type="entry name" value="Peptidase_S9_cat"/>
</dbReference>
<evidence type="ECO:0000256" key="15">
    <source>
        <dbReference type="SAM" id="Phobius"/>
    </source>
</evidence>
<accession>A0AAV1ZMA5</accession>